<evidence type="ECO:0000259" key="1">
    <source>
        <dbReference type="PROSITE" id="PS51831"/>
    </source>
</evidence>
<dbReference type="PANTHER" id="PTHR43155">
    <property type="entry name" value="CYCLIC DI-GMP PHOSPHODIESTERASE PA4108-RELATED"/>
    <property type="match status" value="1"/>
</dbReference>
<keyword evidence="4" id="KW-1185">Reference proteome</keyword>
<dbReference type="InterPro" id="IPR003607">
    <property type="entry name" value="HD/PDEase_dom"/>
</dbReference>
<accession>A0ABX7SAA3</accession>
<dbReference type="InterPro" id="IPR006675">
    <property type="entry name" value="HDIG_dom"/>
</dbReference>
<evidence type="ECO:0000313" key="4">
    <source>
        <dbReference type="Proteomes" id="UP000671862"/>
    </source>
</evidence>
<proteinExistence type="predicted"/>
<dbReference type="InterPro" id="IPR037522">
    <property type="entry name" value="HD_GYP_dom"/>
</dbReference>
<reference evidence="3 4" key="1">
    <citation type="submission" date="2021-03" db="EMBL/GenBank/DDBJ databases">
        <title>Thermosipho ferrireducens sp.nov., an anaerobic thermophilic iron-reducing bacterium isolated from a deep-sea hydrothermal sulfide deposits.</title>
        <authorList>
            <person name="Zeng X."/>
            <person name="Chen Y."/>
            <person name="Shao Z."/>
        </authorList>
    </citation>
    <scope>NUCLEOTIDE SEQUENCE [LARGE SCALE GENOMIC DNA]</scope>
    <source>
        <strain evidence="3 4">JL129W03</strain>
    </source>
</reference>
<organism evidence="3 4">
    <name type="scientific">Thermosipho ferrireducens</name>
    <dbReference type="NCBI Taxonomy" id="2571116"/>
    <lineage>
        <taxon>Bacteria</taxon>
        <taxon>Thermotogati</taxon>
        <taxon>Thermotogota</taxon>
        <taxon>Thermotogae</taxon>
        <taxon>Thermotogales</taxon>
        <taxon>Fervidobacteriaceae</taxon>
        <taxon>Thermosipho</taxon>
    </lineage>
</organism>
<dbReference type="InterPro" id="IPR006674">
    <property type="entry name" value="HD_domain"/>
</dbReference>
<gene>
    <name evidence="3" type="ORF">JYK00_00325</name>
</gene>
<protein>
    <submittedName>
        <fullName evidence="3">HD-GYP domain-containing protein</fullName>
    </submittedName>
</protein>
<name>A0ABX7SAA3_9BACT</name>
<dbReference type="EMBL" id="CP071446">
    <property type="protein sequence ID" value="QTA38855.1"/>
    <property type="molecule type" value="Genomic_DNA"/>
</dbReference>
<dbReference type="SUPFAM" id="SSF109604">
    <property type="entry name" value="HD-domain/PDEase-like"/>
    <property type="match status" value="1"/>
</dbReference>
<dbReference type="NCBIfam" id="TIGR00277">
    <property type="entry name" value="HDIG"/>
    <property type="match status" value="1"/>
</dbReference>
<evidence type="ECO:0000313" key="3">
    <source>
        <dbReference type="EMBL" id="QTA38855.1"/>
    </source>
</evidence>
<dbReference type="Gene3D" id="1.10.3210.10">
    <property type="entry name" value="Hypothetical protein af1432"/>
    <property type="match status" value="1"/>
</dbReference>
<dbReference type="PROSITE" id="PS51831">
    <property type="entry name" value="HD"/>
    <property type="match status" value="1"/>
</dbReference>
<dbReference type="Proteomes" id="UP000671862">
    <property type="component" value="Chromosome"/>
</dbReference>
<dbReference type="Pfam" id="PF13487">
    <property type="entry name" value="HD_5"/>
    <property type="match status" value="1"/>
</dbReference>
<dbReference type="CDD" id="cd00077">
    <property type="entry name" value="HDc"/>
    <property type="match status" value="1"/>
</dbReference>
<dbReference type="SMART" id="SM00471">
    <property type="entry name" value="HDc"/>
    <property type="match status" value="1"/>
</dbReference>
<feature type="domain" description="HD" evidence="1">
    <location>
        <begin position="157"/>
        <end position="279"/>
    </location>
</feature>
<feature type="domain" description="HD-GYP" evidence="2">
    <location>
        <begin position="135"/>
        <end position="330"/>
    </location>
</feature>
<sequence>MTSYLRYLPARNEVAYFRKLLDVSLEIVPSAKKGIILINKAGKLKPVVSKELEFDEIKDVIELNKSDSFRESRMFSKDDLGQFLTINIGFTENERGKIILYSPKGTFSNRDIEVMSIFSNLAASYIALREYLISQGKFQKDLLLSMIKILEYYDKHTKGHSVRVAELSANIAEKMGLSDQDIKDAYWAGLVHDIGKIAIPINILNKEGRLTQEEYEIVKKHPIYGFDFLTTSSNLRKIAEYVYHHHERWDGKGYPAGLEKKMIPLISRIIAVADSWDAMTSPRSYRNPLPYNIALQELVYNMGKQFDPAVVKAFLNVLEEEKELFITNQELTS</sequence>
<dbReference type="PROSITE" id="PS51832">
    <property type="entry name" value="HD_GYP"/>
    <property type="match status" value="1"/>
</dbReference>
<evidence type="ECO:0000259" key="2">
    <source>
        <dbReference type="PROSITE" id="PS51832"/>
    </source>
</evidence>